<accession>A0ABP1S9S3</accession>
<proteinExistence type="inferred from homology"/>
<keyword evidence="9 13" id="KW-0560">Oxidoreductase</keyword>
<evidence type="ECO:0000256" key="8">
    <source>
        <dbReference type="ARBA" id="ARBA00022848"/>
    </source>
</evidence>
<evidence type="ECO:0000256" key="7">
    <source>
        <dbReference type="ARBA" id="ARBA00022824"/>
    </source>
</evidence>
<name>A0ABP1S9S3_9HEXA</name>
<evidence type="ECO:0000313" key="15">
    <source>
        <dbReference type="Proteomes" id="UP001642540"/>
    </source>
</evidence>
<dbReference type="PANTHER" id="PTHR24291:SF189">
    <property type="entry name" value="CYTOCHROME P450 4C3-RELATED"/>
    <property type="match status" value="1"/>
</dbReference>
<keyword evidence="6 13" id="KW-0479">Metal-binding</keyword>
<evidence type="ECO:0000256" key="11">
    <source>
        <dbReference type="ARBA" id="ARBA00023033"/>
    </source>
</evidence>
<evidence type="ECO:0008006" key="16">
    <source>
        <dbReference type="Google" id="ProtNLM"/>
    </source>
</evidence>
<evidence type="ECO:0000256" key="10">
    <source>
        <dbReference type="ARBA" id="ARBA00023004"/>
    </source>
</evidence>
<protein>
    <recommendedName>
        <fullName evidence="16">Cytochrome P450 4C1</fullName>
    </recommendedName>
</protein>
<evidence type="ECO:0000256" key="2">
    <source>
        <dbReference type="ARBA" id="ARBA00004524"/>
    </source>
</evidence>
<evidence type="ECO:0000256" key="4">
    <source>
        <dbReference type="ARBA" id="ARBA00010617"/>
    </source>
</evidence>
<keyword evidence="15" id="KW-1185">Reference proteome</keyword>
<keyword evidence="11 13" id="KW-0503">Monooxygenase</keyword>
<keyword evidence="10 13" id="KW-0408">Iron</keyword>
<dbReference type="InterPro" id="IPR002401">
    <property type="entry name" value="Cyt_P450_E_grp-I"/>
</dbReference>
<keyword evidence="5 13" id="KW-0349">Heme</keyword>
<evidence type="ECO:0000256" key="12">
    <source>
        <dbReference type="ARBA" id="ARBA00023136"/>
    </source>
</evidence>
<evidence type="ECO:0000256" key="6">
    <source>
        <dbReference type="ARBA" id="ARBA00022723"/>
    </source>
</evidence>
<keyword evidence="7" id="KW-0256">Endoplasmic reticulum</keyword>
<dbReference type="InterPro" id="IPR017972">
    <property type="entry name" value="Cyt_P450_CS"/>
</dbReference>
<dbReference type="PANTHER" id="PTHR24291">
    <property type="entry name" value="CYTOCHROME P450 FAMILY 4"/>
    <property type="match status" value="1"/>
</dbReference>
<keyword evidence="8" id="KW-0492">Microsome</keyword>
<dbReference type="PRINTS" id="PR00463">
    <property type="entry name" value="EP450I"/>
</dbReference>
<evidence type="ECO:0000256" key="3">
    <source>
        <dbReference type="ARBA" id="ARBA00004586"/>
    </source>
</evidence>
<dbReference type="SUPFAM" id="SSF48264">
    <property type="entry name" value="Cytochrome P450"/>
    <property type="match status" value="1"/>
</dbReference>
<dbReference type="InterPro" id="IPR001128">
    <property type="entry name" value="Cyt_P450"/>
</dbReference>
<organism evidence="14 15">
    <name type="scientific">Orchesella dallaii</name>
    <dbReference type="NCBI Taxonomy" id="48710"/>
    <lineage>
        <taxon>Eukaryota</taxon>
        <taxon>Metazoa</taxon>
        <taxon>Ecdysozoa</taxon>
        <taxon>Arthropoda</taxon>
        <taxon>Hexapoda</taxon>
        <taxon>Collembola</taxon>
        <taxon>Entomobryomorpha</taxon>
        <taxon>Entomobryoidea</taxon>
        <taxon>Orchesellidae</taxon>
        <taxon>Orchesellinae</taxon>
        <taxon>Orchesella</taxon>
    </lineage>
</organism>
<gene>
    <name evidence="14" type="ORF">ODALV1_LOCUS31471</name>
</gene>
<comment type="caution">
    <text evidence="14">The sequence shown here is derived from an EMBL/GenBank/DDBJ whole genome shotgun (WGS) entry which is preliminary data.</text>
</comment>
<dbReference type="InterPro" id="IPR036396">
    <property type="entry name" value="Cyt_P450_sf"/>
</dbReference>
<comment type="similarity">
    <text evidence="4 13">Belongs to the cytochrome P450 family.</text>
</comment>
<dbReference type="Gene3D" id="1.10.630.10">
    <property type="entry name" value="Cytochrome P450"/>
    <property type="match status" value="1"/>
</dbReference>
<evidence type="ECO:0000256" key="13">
    <source>
        <dbReference type="RuleBase" id="RU000461"/>
    </source>
</evidence>
<dbReference type="EMBL" id="CAXLJM020000173">
    <property type="protein sequence ID" value="CAL8148598.1"/>
    <property type="molecule type" value="Genomic_DNA"/>
</dbReference>
<evidence type="ECO:0000313" key="14">
    <source>
        <dbReference type="EMBL" id="CAL8148598.1"/>
    </source>
</evidence>
<evidence type="ECO:0000256" key="1">
    <source>
        <dbReference type="ARBA" id="ARBA00001971"/>
    </source>
</evidence>
<evidence type="ECO:0000256" key="5">
    <source>
        <dbReference type="ARBA" id="ARBA00022617"/>
    </source>
</evidence>
<dbReference type="InterPro" id="IPR050196">
    <property type="entry name" value="Cytochrome_P450_Monoox"/>
</dbReference>
<dbReference type="Pfam" id="PF00067">
    <property type="entry name" value="p450"/>
    <property type="match status" value="1"/>
</dbReference>
<evidence type="ECO:0000256" key="9">
    <source>
        <dbReference type="ARBA" id="ARBA00023002"/>
    </source>
</evidence>
<dbReference type="PROSITE" id="PS00086">
    <property type="entry name" value="CYTOCHROME_P450"/>
    <property type="match status" value="1"/>
</dbReference>
<dbReference type="PRINTS" id="PR00385">
    <property type="entry name" value="P450"/>
</dbReference>
<dbReference type="Proteomes" id="UP001642540">
    <property type="component" value="Unassembled WGS sequence"/>
</dbReference>
<sequence>MEVYELIRAQNLSAVVLAASDKGSYYTSFQSAGYLSVILSSLLFLQFFIKWYRSGKNVAKSESGVDGVLGIESIPGPKPFFISYIGCAFNFLPLSETLNKTLTWYKKYGPCMYVAAANRKGILVYSAELAQSFLKSGDFGHVSKEGMPFYDIMRPFLGNGLLISEGEYWQKRRKILMRSMNFQSLRSYTKLLNKHSKRFVQSLEELFKDNEEHPINVQINSSFLAIITEILTGSDIQDMSQVAQYHHEFQTWKECLLTRIEKPWFLVDLLWKLHPRAKEHDNAIASMNSFAKQRIKEQRLRRVSTSTPKEETRVEDNNSEECRCTLDELMDAGVSDEEIVHEINTLLFGGHETTATTIHFFFFLMALHPQFQELCRKEIDSVFEDPSQLTIDGSSLTFEALGILKYVERCILETMRLLPVAFGFMRNLKTSLNIEYEGKQVEVPAGACVLIVPWVIHRNPEHYPDPERFEPDRFLPEECAKRHPYAYLPFSAGPRNCIGLKFGMNEMKTVAAYVLRNFVLSTSDKLEDIVLLPNITLTPERDYNFYLKKREIREL</sequence>
<keyword evidence="12" id="KW-0472">Membrane</keyword>
<reference evidence="14 15" key="1">
    <citation type="submission" date="2024-08" db="EMBL/GenBank/DDBJ databases">
        <authorList>
            <person name="Cucini C."/>
            <person name="Frati F."/>
        </authorList>
    </citation>
    <scope>NUCLEOTIDE SEQUENCE [LARGE SCALE GENOMIC DNA]</scope>
</reference>
<comment type="subcellular location">
    <subcellularLocation>
        <location evidence="3">Endoplasmic reticulum membrane</location>
    </subcellularLocation>
    <subcellularLocation>
        <location evidence="2">Microsome membrane</location>
    </subcellularLocation>
</comment>
<comment type="cofactor">
    <cofactor evidence="1">
        <name>heme</name>
        <dbReference type="ChEBI" id="CHEBI:30413"/>
    </cofactor>
</comment>